<sequence length="255" mass="28982">MCNDCRKLIQYHTLMATGIHHAPNSDNQDDERRFADCDSKLLQESIDIQGLFHLEKTLKIGTVILMGGPWSIDNISWNSSNCNLKTRPPAVCQKPYSIDDDKRTCFGNNMAQITNYSQQVLQRNNIKLLLPDVKMNLLPYPKSFNVTVIDVKPVSQCDGHNPVACHVLMDKNDCTFIFCHLVSDTHLLQITVKYESPAAVEPLFLVNMTMLCHSELHKYYKQNNPLLKQMLLSTKVGDVMCHFVSAVSSFFICKN</sequence>
<dbReference type="Proteomes" id="UP000663829">
    <property type="component" value="Unassembled WGS sequence"/>
</dbReference>
<reference evidence="1" key="1">
    <citation type="submission" date="2021-02" db="EMBL/GenBank/DDBJ databases">
        <authorList>
            <person name="Nowell W R."/>
        </authorList>
    </citation>
    <scope>NUCLEOTIDE SEQUENCE</scope>
</reference>
<evidence type="ECO:0000313" key="3">
    <source>
        <dbReference type="Proteomes" id="UP000663829"/>
    </source>
</evidence>
<accession>A0A815ZP99</accession>
<keyword evidence="3" id="KW-1185">Reference proteome</keyword>
<proteinExistence type="predicted"/>
<protein>
    <submittedName>
        <fullName evidence="1">Uncharacterized protein</fullName>
    </submittedName>
</protein>
<organism evidence="1 3">
    <name type="scientific">Didymodactylos carnosus</name>
    <dbReference type="NCBI Taxonomy" id="1234261"/>
    <lineage>
        <taxon>Eukaryota</taxon>
        <taxon>Metazoa</taxon>
        <taxon>Spiralia</taxon>
        <taxon>Gnathifera</taxon>
        <taxon>Rotifera</taxon>
        <taxon>Eurotatoria</taxon>
        <taxon>Bdelloidea</taxon>
        <taxon>Philodinida</taxon>
        <taxon>Philodinidae</taxon>
        <taxon>Didymodactylos</taxon>
    </lineage>
</organism>
<gene>
    <name evidence="1" type="ORF">GPM918_LOCUS41359</name>
    <name evidence="2" type="ORF">SRO942_LOCUS42399</name>
</gene>
<dbReference type="AlphaFoldDB" id="A0A815ZP99"/>
<evidence type="ECO:0000313" key="2">
    <source>
        <dbReference type="EMBL" id="CAF4454250.1"/>
    </source>
</evidence>
<comment type="caution">
    <text evidence="1">The sequence shown here is derived from an EMBL/GenBank/DDBJ whole genome shotgun (WGS) entry which is preliminary data.</text>
</comment>
<dbReference type="Proteomes" id="UP000681722">
    <property type="component" value="Unassembled WGS sequence"/>
</dbReference>
<dbReference type="EMBL" id="CAJNOQ010032433">
    <property type="protein sequence ID" value="CAF1585035.1"/>
    <property type="molecule type" value="Genomic_DNA"/>
</dbReference>
<dbReference type="EMBL" id="CAJOBC010098464">
    <property type="protein sequence ID" value="CAF4454250.1"/>
    <property type="molecule type" value="Genomic_DNA"/>
</dbReference>
<name>A0A815ZP99_9BILA</name>
<evidence type="ECO:0000313" key="1">
    <source>
        <dbReference type="EMBL" id="CAF1585035.1"/>
    </source>
</evidence>